<accession>A0A058Z9H3</accession>
<gene>
    <name evidence="5" type="ORF">H696_01867</name>
</gene>
<dbReference type="GO" id="GO:0005634">
    <property type="term" value="C:nucleus"/>
    <property type="evidence" value="ECO:0007669"/>
    <property type="project" value="TreeGrafter"/>
</dbReference>
<protein>
    <submittedName>
        <fullName evidence="5">Uncharacterized protein</fullName>
    </submittedName>
</protein>
<feature type="compositionally biased region" description="Low complexity" evidence="4">
    <location>
        <begin position="138"/>
        <end position="151"/>
    </location>
</feature>
<evidence type="ECO:0000256" key="3">
    <source>
        <dbReference type="PROSITE-ProRule" id="PRU00023"/>
    </source>
</evidence>
<dbReference type="Proteomes" id="UP000030693">
    <property type="component" value="Unassembled WGS sequence"/>
</dbReference>
<dbReference type="PROSITE" id="PS50297">
    <property type="entry name" value="ANK_REP_REGION"/>
    <property type="match status" value="2"/>
</dbReference>
<feature type="compositionally biased region" description="Low complexity" evidence="4">
    <location>
        <begin position="250"/>
        <end position="267"/>
    </location>
</feature>
<feature type="compositionally biased region" description="Low complexity" evidence="4">
    <location>
        <begin position="433"/>
        <end position="443"/>
    </location>
</feature>
<feature type="region of interest" description="Disordered" evidence="4">
    <location>
        <begin position="134"/>
        <end position="341"/>
    </location>
</feature>
<keyword evidence="2 3" id="KW-0040">ANK repeat</keyword>
<dbReference type="InterPro" id="IPR050776">
    <property type="entry name" value="Ank_Repeat/CDKN_Inhibitor"/>
</dbReference>
<organism evidence="5">
    <name type="scientific">Fonticula alba</name>
    <name type="common">Slime mold</name>
    <dbReference type="NCBI Taxonomy" id="691883"/>
    <lineage>
        <taxon>Eukaryota</taxon>
        <taxon>Rotosphaerida</taxon>
        <taxon>Fonticulaceae</taxon>
        <taxon>Fonticula</taxon>
    </lineage>
</organism>
<dbReference type="AlphaFoldDB" id="A0A058Z9H3"/>
<dbReference type="PROSITE" id="PS50088">
    <property type="entry name" value="ANK_REPEAT"/>
    <property type="match status" value="2"/>
</dbReference>
<evidence type="ECO:0000256" key="4">
    <source>
        <dbReference type="SAM" id="MobiDB-lite"/>
    </source>
</evidence>
<dbReference type="GeneID" id="20526592"/>
<keyword evidence="6" id="KW-1185">Reference proteome</keyword>
<dbReference type="SUPFAM" id="SSF48403">
    <property type="entry name" value="Ankyrin repeat"/>
    <property type="match status" value="1"/>
</dbReference>
<dbReference type="SMART" id="SM00248">
    <property type="entry name" value="ANK"/>
    <property type="match status" value="2"/>
</dbReference>
<feature type="repeat" description="ANK" evidence="3">
    <location>
        <begin position="577"/>
        <end position="609"/>
    </location>
</feature>
<feature type="region of interest" description="Disordered" evidence="4">
    <location>
        <begin position="417"/>
        <end position="453"/>
    </location>
</feature>
<dbReference type="InterPro" id="IPR002110">
    <property type="entry name" value="Ankyrin_rpt"/>
</dbReference>
<evidence type="ECO:0000256" key="1">
    <source>
        <dbReference type="ARBA" id="ARBA00022737"/>
    </source>
</evidence>
<reference evidence="5" key="1">
    <citation type="submission" date="2013-04" db="EMBL/GenBank/DDBJ databases">
        <title>The Genome Sequence of Fonticula alba ATCC 38817.</title>
        <authorList>
            <consortium name="The Broad Institute Genomics Platform"/>
            <person name="Russ C."/>
            <person name="Cuomo C."/>
            <person name="Burger G."/>
            <person name="Gray M.W."/>
            <person name="Holland P.W.H."/>
            <person name="King N."/>
            <person name="Lang F.B.F."/>
            <person name="Roger A.J."/>
            <person name="Ruiz-Trillo I."/>
            <person name="Brown M."/>
            <person name="Walker B."/>
            <person name="Young S."/>
            <person name="Zeng Q."/>
            <person name="Gargeya S."/>
            <person name="Fitzgerald M."/>
            <person name="Haas B."/>
            <person name="Abouelleil A."/>
            <person name="Allen A.W."/>
            <person name="Alvarado L."/>
            <person name="Arachchi H.M."/>
            <person name="Berlin A.M."/>
            <person name="Chapman S.B."/>
            <person name="Gainer-Dewar J."/>
            <person name="Goldberg J."/>
            <person name="Griggs A."/>
            <person name="Gujja S."/>
            <person name="Hansen M."/>
            <person name="Howarth C."/>
            <person name="Imamovic A."/>
            <person name="Ireland A."/>
            <person name="Larimer J."/>
            <person name="McCowan C."/>
            <person name="Murphy C."/>
            <person name="Pearson M."/>
            <person name="Poon T.W."/>
            <person name="Priest M."/>
            <person name="Roberts A."/>
            <person name="Saif S."/>
            <person name="Shea T."/>
            <person name="Sisk P."/>
            <person name="Sykes S."/>
            <person name="Wortman J."/>
            <person name="Nusbaum C."/>
            <person name="Birren B."/>
        </authorList>
    </citation>
    <scope>NUCLEOTIDE SEQUENCE [LARGE SCALE GENOMIC DNA]</scope>
    <source>
        <strain evidence="5">ATCC 38817</strain>
    </source>
</reference>
<proteinExistence type="predicted"/>
<dbReference type="RefSeq" id="XP_009494043.1">
    <property type="nucleotide sequence ID" value="XM_009495768.1"/>
</dbReference>
<dbReference type="Pfam" id="PF12796">
    <property type="entry name" value="Ank_2"/>
    <property type="match status" value="1"/>
</dbReference>
<dbReference type="PANTHER" id="PTHR24201:SF16">
    <property type="entry name" value="ANKYRIN-1-LIKE-RELATED"/>
    <property type="match status" value="1"/>
</dbReference>
<dbReference type="OrthoDB" id="426293at2759"/>
<evidence type="ECO:0000313" key="5">
    <source>
        <dbReference type="EMBL" id="KCV70920.1"/>
    </source>
</evidence>
<dbReference type="Gene3D" id="1.25.40.20">
    <property type="entry name" value="Ankyrin repeat-containing domain"/>
    <property type="match status" value="1"/>
</dbReference>
<name>A0A058Z9H3_FONAL</name>
<evidence type="ECO:0000256" key="2">
    <source>
        <dbReference type="ARBA" id="ARBA00023043"/>
    </source>
</evidence>
<feature type="compositionally biased region" description="Pro residues" evidence="4">
    <location>
        <begin position="317"/>
        <end position="336"/>
    </location>
</feature>
<dbReference type="EMBL" id="KB932203">
    <property type="protein sequence ID" value="KCV70920.1"/>
    <property type="molecule type" value="Genomic_DNA"/>
</dbReference>
<dbReference type="InterPro" id="IPR036770">
    <property type="entry name" value="Ankyrin_rpt-contain_sf"/>
</dbReference>
<sequence length="709" mass="72573">MDSPPSSMPGMDAAFGQPPLSILADPWALPLAAGPGLVDVWSQDPQAGGASTPPRPDPTLAGIFDSPSGLVPGASPWATDHPGPVGPLGPALDAIDPWAIAPAGVPDPGPALGIGLAGGHALPDVDALIQQHMARQQAAEPEAAEPGAPVASWPAMHMHGVPAADDSGLLTEAAPDASSEGMPGQLARAHGPQPVEATATSWPGAPDGPSAGETHRESPVDPHAGPADHHLAMPGRQAAPAPGHSRDNGPAHGDAAAAAPATLAIGARQDGPSGSRRPAGAPARGMSPSKADDPQGPPAAGLGIDTAPGLLARHPAEAPPTPPLEAPPPPGPPTPLPSRVSEPVASPLVAAALIHNDARRLEDQLQSNIASLARVLAEEEEVAPDDTGDFVPQIEPLHPGTDPFALGFASSALALQLQGSQQHPHSQSHHHSSGGSRRASTHGGAAGAAGTGANLRDSLHAPCAAGGRLAAAPVEAPCDLDRLAEVTAHWPLNRPPKPGSSWRAFLQQWTRPEAGADASLAAGGPATSRVVPLRVRGDTGSRPAETAAELRALREDPVLRALTQRLVSIDFPDGAAFGATALMKAAALGYSDVLAFLIATGADANRQDQRGWTPLIYSVWSGSVVSVQLLLEAGSDASLQRWPPGRQTESARALQETIKGVPLLRDLLEPGKPWLTARDVAAHPYFGYPAILSVLDEYEDRRRRQLAEW</sequence>
<dbReference type="PANTHER" id="PTHR24201">
    <property type="entry name" value="ANK_REP_REGION DOMAIN-CONTAINING PROTEIN"/>
    <property type="match status" value="1"/>
</dbReference>
<feature type="repeat" description="ANK" evidence="3">
    <location>
        <begin position="610"/>
        <end position="642"/>
    </location>
</feature>
<evidence type="ECO:0000313" key="6">
    <source>
        <dbReference type="Proteomes" id="UP000030693"/>
    </source>
</evidence>
<keyword evidence="1" id="KW-0677">Repeat</keyword>
<feature type="compositionally biased region" description="Basic and acidic residues" evidence="4">
    <location>
        <begin position="213"/>
        <end position="231"/>
    </location>
</feature>